<comment type="caution">
    <text evidence="2">The sequence shown here is derived from an EMBL/GenBank/DDBJ whole genome shotgun (WGS) entry which is preliminary data.</text>
</comment>
<sequence>MENKVNFFNLIIKKFMKTDSLNWGCGLIATAPVFAAHIIFTSEIRYILLSWFCSFISTVLLIFCSLSSLFTKNPWFILLFSIPFDVLGKVVLKYFGCKMSFLQSPRARISLGISCGLGFALAHVLTLFLPIVFDQPYSVDMDVANPDYFPNSLDLALLNHAMSVFHMDIGLILFRFTKVNIFLMYFILLALQYGAASITMISHIWLKHFLLFLISYALFLFACLSYRTMEYEPILNDESSNDLSKEHND</sequence>
<feature type="transmembrane region" description="Helical" evidence="1">
    <location>
        <begin position="208"/>
        <end position="226"/>
    </location>
</feature>
<keyword evidence="1" id="KW-0812">Transmembrane</keyword>
<dbReference type="Proteomes" id="UP001470230">
    <property type="component" value="Unassembled WGS sequence"/>
</dbReference>
<evidence type="ECO:0000313" key="2">
    <source>
        <dbReference type="EMBL" id="KAK8897133.1"/>
    </source>
</evidence>
<feature type="transmembrane region" description="Helical" evidence="1">
    <location>
        <begin position="181"/>
        <end position="202"/>
    </location>
</feature>
<protein>
    <submittedName>
        <fullName evidence="2">Uncharacterized protein</fullName>
    </submittedName>
</protein>
<feature type="transmembrane region" description="Helical" evidence="1">
    <location>
        <begin position="153"/>
        <end position="174"/>
    </location>
</feature>
<accession>A0ABR2L1F1</accession>
<keyword evidence="1" id="KW-0472">Membrane</keyword>
<feature type="transmembrane region" description="Helical" evidence="1">
    <location>
        <begin position="20"/>
        <end position="40"/>
    </location>
</feature>
<feature type="transmembrane region" description="Helical" evidence="1">
    <location>
        <begin position="47"/>
        <end position="69"/>
    </location>
</feature>
<feature type="transmembrane region" description="Helical" evidence="1">
    <location>
        <begin position="75"/>
        <end position="97"/>
    </location>
</feature>
<evidence type="ECO:0000313" key="3">
    <source>
        <dbReference type="Proteomes" id="UP001470230"/>
    </source>
</evidence>
<keyword evidence="3" id="KW-1185">Reference proteome</keyword>
<dbReference type="EMBL" id="JAPFFF010000002">
    <property type="protein sequence ID" value="KAK8897133.1"/>
    <property type="molecule type" value="Genomic_DNA"/>
</dbReference>
<name>A0ABR2L1F1_9EUKA</name>
<feature type="transmembrane region" description="Helical" evidence="1">
    <location>
        <begin position="109"/>
        <end position="133"/>
    </location>
</feature>
<evidence type="ECO:0000256" key="1">
    <source>
        <dbReference type="SAM" id="Phobius"/>
    </source>
</evidence>
<organism evidence="2 3">
    <name type="scientific">Tritrichomonas musculus</name>
    <dbReference type="NCBI Taxonomy" id="1915356"/>
    <lineage>
        <taxon>Eukaryota</taxon>
        <taxon>Metamonada</taxon>
        <taxon>Parabasalia</taxon>
        <taxon>Tritrichomonadida</taxon>
        <taxon>Tritrichomonadidae</taxon>
        <taxon>Tritrichomonas</taxon>
    </lineage>
</organism>
<proteinExistence type="predicted"/>
<reference evidence="2 3" key="1">
    <citation type="submission" date="2024-04" db="EMBL/GenBank/DDBJ databases">
        <title>Tritrichomonas musculus Genome.</title>
        <authorList>
            <person name="Alves-Ferreira E."/>
            <person name="Grigg M."/>
            <person name="Lorenzi H."/>
            <person name="Galac M."/>
        </authorList>
    </citation>
    <scope>NUCLEOTIDE SEQUENCE [LARGE SCALE GENOMIC DNA]</scope>
    <source>
        <strain evidence="2 3">EAF2021</strain>
    </source>
</reference>
<gene>
    <name evidence="2" type="ORF">M9Y10_015067</name>
</gene>
<keyword evidence="1" id="KW-1133">Transmembrane helix</keyword>